<dbReference type="EMBL" id="CBXG010000028">
    <property type="protein sequence ID" value="CDM04806.1"/>
    <property type="molecule type" value="Genomic_DNA"/>
</dbReference>
<dbReference type="AlphaFoldDB" id="W6P3W5"/>
<sequence>MSRRRQTSWPSSHSPGSLQRFLSYNLSTRADRFSARASILSRTPASM</sequence>
<dbReference type="Proteomes" id="UP000019380">
    <property type="component" value="Unassembled WGS sequence"/>
</dbReference>
<evidence type="ECO:0000313" key="1">
    <source>
        <dbReference type="EMBL" id="CDM04806.1"/>
    </source>
</evidence>
<accession>W6P3W5</accession>
<proteinExistence type="predicted"/>
<name>W6P3W5_9BACE</name>
<organism evidence="1 2">
    <name type="scientific">Bacteroides xylanisolvens SD CC 1b</name>
    <dbReference type="NCBI Taxonomy" id="702447"/>
    <lineage>
        <taxon>Bacteria</taxon>
        <taxon>Pseudomonadati</taxon>
        <taxon>Bacteroidota</taxon>
        <taxon>Bacteroidia</taxon>
        <taxon>Bacteroidales</taxon>
        <taxon>Bacteroidaceae</taxon>
        <taxon>Bacteroides</taxon>
    </lineage>
</organism>
<gene>
    <name evidence="1" type="ORF">BN890_23920</name>
</gene>
<protein>
    <submittedName>
        <fullName evidence="1">Uncharacterized protein</fullName>
    </submittedName>
</protein>
<evidence type="ECO:0000313" key="2">
    <source>
        <dbReference type="Proteomes" id="UP000019380"/>
    </source>
</evidence>
<comment type="caution">
    <text evidence="1">The sequence shown here is derived from an EMBL/GenBank/DDBJ whole genome shotgun (WGS) entry which is preliminary data.</text>
</comment>
<reference evidence="1 2" key="1">
    <citation type="submission" date="2013-12" db="EMBL/GenBank/DDBJ databases">
        <title>Improved hybrid genome assemblies of Bacteroides xylanisolvens SD CC 1b and Bacteroides xylanisolvens SD CC 2a using Illumina and 454 Sequencing.</title>
        <authorList>
            <person name="Ramaraj T."/>
            <person name="Sundararajan A."/>
            <person name="Mudge J."/>
            <person name="Schilkey F.D."/>
            <person name="Delvecchio V."/>
            <person name="Donlon M."/>
            <person name="Ziemer C."/>
        </authorList>
    </citation>
    <scope>NUCLEOTIDE SEQUENCE [LARGE SCALE GENOMIC DNA]</scope>
</reference>